<evidence type="ECO:0000313" key="2">
    <source>
        <dbReference type="EMBL" id="MQS34524.1"/>
    </source>
</evidence>
<dbReference type="RefSeq" id="WP_153480638.1">
    <property type="nucleotide sequence ID" value="NZ_VDEQ01000021.1"/>
</dbReference>
<proteinExistence type="predicted"/>
<dbReference type="PANTHER" id="PTHR39162">
    <property type="entry name" value="GLL3345 PROTEIN"/>
    <property type="match status" value="1"/>
</dbReference>
<comment type="caution">
    <text evidence="2">The sequence shown here is derived from an EMBL/GenBank/DDBJ whole genome shotgun (WGS) entry which is preliminary data.</text>
</comment>
<sequence length="137" mass="13665">MTDPENTTTAVGGTVRATTDLLERLAERLGGKASVTAVFGEPIVGEGVTVIPVAAAGFGFGGGAGHETGAARTSEGGGGGGGGGAKPLGFIELRDGRATYKPIRDPWADIALSLTVVVAGVLAPRAARAIAARRRRN</sequence>
<dbReference type="Pfam" id="PF09579">
    <property type="entry name" value="Spore_YtfJ"/>
    <property type="match status" value="1"/>
</dbReference>
<feature type="compositionally biased region" description="Gly residues" evidence="1">
    <location>
        <begin position="75"/>
        <end position="85"/>
    </location>
</feature>
<dbReference type="Proteomes" id="UP000460558">
    <property type="component" value="Unassembled WGS sequence"/>
</dbReference>
<name>A0ABW9NNN7_9ACTN</name>
<gene>
    <name evidence="2" type="ORF">FFZ77_02455</name>
</gene>
<evidence type="ECO:0000256" key="1">
    <source>
        <dbReference type="SAM" id="MobiDB-lite"/>
    </source>
</evidence>
<evidence type="ECO:0000313" key="3">
    <source>
        <dbReference type="Proteomes" id="UP000460558"/>
    </source>
</evidence>
<dbReference type="PANTHER" id="PTHR39162:SF1">
    <property type="entry name" value="SPORULATION PROTEIN YTFJ"/>
    <property type="match status" value="1"/>
</dbReference>
<accession>A0ABW9NNN7</accession>
<dbReference type="EMBL" id="VDEQ01000021">
    <property type="protein sequence ID" value="MQS34524.1"/>
    <property type="molecule type" value="Genomic_DNA"/>
</dbReference>
<feature type="region of interest" description="Disordered" evidence="1">
    <location>
        <begin position="64"/>
        <end position="85"/>
    </location>
</feature>
<reference evidence="2 3" key="1">
    <citation type="submission" date="2019-06" db="EMBL/GenBank/DDBJ databases">
        <title>Comparative genomics and metabolomics analyses of clavulanic acid producing Streptomyces species provides insight into specialized metabolism and evolution of beta-lactam biosynthetic gene clusters.</title>
        <authorList>
            <person name="Moore M.A."/>
            <person name="Cruz-Morales P."/>
            <person name="Barona Gomez F."/>
            <person name="Kapil T."/>
        </authorList>
    </citation>
    <scope>NUCLEOTIDE SEQUENCE [LARGE SCALE GENOMIC DNA]</scope>
    <source>
        <strain evidence="2 3">T-272</strain>
    </source>
</reference>
<keyword evidence="3" id="KW-1185">Reference proteome</keyword>
<protein>
    <submittedName>
        <fullName evidence="2">Sporulation protein</fullName>
    </submittedName>
</protein>
<dbReference type="InterPro" id="IPR014229">
    <property type="entry name" value="Spore_YtfJ"/>
</dbReference>
<organism evidence="2 3">
    <name type="scientific">Streptomyces katsurahamanus</name>
    <dbReference type="NCBI Taxonomy" id="2577098"/>
    <lineage>
        <taxon>Bacteria</taxon>
        <taxon>Bacillati</taxon>
        <taxon>Actinomycetota</taxon>
        <taxon>Actinomycetes</taxon>
        <taxon>Kitasatosporales</taxon>
        <taxon>Streptomycetaceae</taxon>
        <taxon>Streptomyces</taxon>
    </lineage>
</organism>